<protein>
    <submittedName>
        <fullName evidence="2">Uncharacterized protein</fullName>
    </submittedName>
</protein>
<feature type="transmembrane region" description="Helical" evidence="1">
    <location>
        <begin position="249"/>
        <end position="272"/>
    </location>
</feature>
<sequence>MRPTLNTGGRLIIGGCSVRCGCNRGVECYSDSECGQGLFCKLRLAGELGSCQPCSQCLTDDMAFEGACFPKCPHGPIAALLGRPAAGHYSDLGPTDLLLATAAVDLAFALTEAQRPLSVPLVVVTAAQLRAFVTNHSYLLGDRATFQNLSYVSYSVDNIFRAAGVAPGDDLPMRLRALCVPCLPAQYCPQGTVDKEETVSDAMEKIRRGQGPIRGNYCPENSTTYTEPCTLAVCPGGTSYTRGSATAGLLFAFILCGTAVWLMLVKFAVWAIEFWARYDAALGIIQHDLRCNNSTDSAKLTEAKTGMY</sequence>
<dbReference type="Proteomes" id="UP000075714">
    <property type="component" value="Unassembled WGS sequence"/>
</dbReference>
<evidence type="ECO:0000313" key="2">
    <source>
        <dbReference type="EMBL" id="KXZ43358.1"/>
    </source>
</evidence>
<organism evidence="2 3">
    <name type="scientific">Gonium pectorale</name>
    <name type="common">Green alga</name>
    <dbReference type="NCBI Taxonomy" id="33097"/>
    <lineage>
        <taxon>Eukaryota</taxon>
        <taxon>Viridiplantae</taxon>
        <taxon>Chlorophyta</taxon>
        <taxon>core chlorophytes</taxon>
        <taxon>Chlorophyceae</taxon>
        <taxon>CS clade</taxon>
        <taxon>Chlamydomonadales</taxon>
        <taxon>Volvocaceae</taxon>
        <taxon>Gonium</taxon>
    </lineage>
</organism>
<dbReference type="EMBL" id="LSYV01000094">
    <property type="protein sequence ID" value="KXZ43358.1"/>
    <property type="molecule type" value="Genomic_DNA"/>
</dbReference>
<keyword evidence="3" id="KW-1185">Reference proteome</keyword>
<comment type="caution">
    <text evidence="2">The sequence shown here is derived from an EMBL/GenBank/DDBJ whole genome shotgun (WGS) entry which is preliminary data.</text>
</comment>
<keyword evidence="1" id="KW-0812">Transmembrane</keyword>
<reference evidence="3" key="1">
    <citation type="journal article" date="2016" name="Nat. Commun.">
        <title>The Gonium pectorale genome demonstrates co-option of cell cycle regulation during the evolution of multicellularity.</title>
        <authorList>
            <person name="Hanschen E.R."/>
            <person name="Marriage T.N."/>
            <person name="Ferris P.J."/>
            <person name="Hamaji T."/>
            <person name="Toyoda A."/>
            <person name="Fujiyama A."/>
            <person name="Neme R."/>
            <person name="Noguchi H."/>
            <person name="Minakuchi Y."/>
            <person name="Suzuki M."/>
            <person name="Kawai-Toyooka H."/>
            <person name="Smith D.R."/>
            <person name="Sparks H."/>
            <person name="Anderson J."/>
            <person name="Bakaric R."/>
            <person name="Luria V."/>
            <person name="Karger A."/>
            <person name="Kirschner M.W."/>
            <person name="Durand P.M."/>
            <person name="Michod R.E."/>
            <person name="Nozaki H."/>
            <person name="Olson B.J."/>
        </authorList>
    </citation>
    <scope>NUCLEOTIDE SEQUENCE [LARGE SCALE GENOMIC DNA]</scope>
    <source>
        <strain evidence="3">NIES-2863</strain>
    </source>
</reference>
<accession>A0A150G0J5</accession>
<dbReference type="AlphaFoldDB" id="A0A150G0J5"/>
<evidence type="ECO:0000313" key="3">
    <source>
        <dbReference type="Proteomes" id="UP000075714"/>
    </source>
</evidence>
<gene>
    <name evidence="2" type="ORF">GPECTOR_93g628</name>
</gene>
<keyword evidence="1" id="KW-1133">Transmembrane helix</keyword>
<evidence type="ECO:0000256" key="1">
    <source>
        <dbReference type="SAM" id="Phobius"/>
    </source>
</evidence>
<name>A0A150G0J5_GONPE</name>
<keyword evidence="1" id="KW-0472">Membrane</keyword>
<dbReference type="OrthoDB" id="439917at2759"/>
<proteinExistence type="predicted"/>